<dbReference type="EMBL" id="AUPL01004329">
    <property type="protein sequence ID" value="ESL07976.1"/>
    <property type="molecule type" value="Genomic_DNA"/>
</dbReference>
<dbReference type="Gene3D" id="1.10.150.720">
    <property type="entry name" value="Haloacid dehalogenase-like hydrolase"/>
    <property type="match status" value="1"/>
</dbReference>
<dbReference type="PANTHER" id="PTHR46191">
    <property type="match status" value="1"/>
</dbReference>
<proteinExistence type="predicted"/>
<dbReference type="SUPFAM" id="SSF56784">
    <property type="entry name" value="HAD-like"/>
    <property type="match status" value="1"/>
</dbReference>
<evidence type="ECO:0008006" key="3">
    <source>
        <dbReference type="Google" id="ProtNLM"/>
    </source>
</evidence>
<dbReference type="InterPro" id="IPR036412">
    <property type="entry name" value="HAD-like_sf"/>
</dbReference>
<dbReference type="CDD" id="cd01427">
    <property type="entry name" value="HAD_like"/>
    <property type="match status" value="1"/>
</dbReference>
<sequence length="311" mass="34174">MCACQVRMLSVTAATSEFVSVFQDMTIRVGVSFDLLGTLVDVYPSSGHQYAIDLLHFLAEKGLDSPSTNVDKLEEASSKCLRAELRKDRAMWEAQNLGAAKEMPIGGVTKESVLDFWSRVVDATFTADGSFCNNDETIMAIIHQARNTGEWGEFLKSVVQRFATPEPYNWLPESLPTLKALNQWREAKLSLGIECEPPTVLTNSDYRLVSVIREMVRRDGEEALLGPVLSADTIGVGKPSPRGLELARTMSRVTSGSHWIHVGDTSEDQVAAQRAGCHFVSCLSTKGPVWEELQAKLEEVCNAVQSYSSPA</sequence>
<gene>
    <name evidence="1" type="ORF">TRSC58_04329</name>
</gene>
<dbReference type="GO" id="GO:0005634">
    <property type="term" value="C:nucleus"/>
    <property type="evidence" value="ECO:0007669"/>
    <property type="project" value="TreeGrafter"/>
</dbReference>
<dbReference type="VEuPathDB" id="TriTrypDB:TRSC58_04329"/>
<dbReference type="PANTHER" id="PTHR46191:SF2">
    <property type="entry name" value="HALOACID DEHALOGENASE-LIKE HYDROLASE DOMAIN-CONTAINING PROTEIN 3"/>
    <property type="match status" value="1"/>
</dbReference>
<dbReference type="Gene3D" id="3.40.50.1000">
    <property type="entry name" value="HAD superfamily/HAD-like"/>
    <property type="match status" value="1"/>
</dbReference>
<dbReference type="InterPro" id="IPR044924">
    <property type="entry name" value="HAD-SF_hydro_IA_REG-2-like_cap"/>
</dbReference>
<evidence type="ECO:0000313" key="2">
    <source>
        <dbReference type="Proteomes" id="UP000031737"/>
    </source>
</evidence>
<dbReference type="InterPro" id="IPR023214">
    <property type="entry name" value="HAD_sf"/>
</dbReference>
<reference evidence="1 2" key="1">
    <citation type="submission" date="2013-07" db="EMBL/GenBank/DDBJ databases">
        <authorList>
            <person name="Stoco P.H."/>
            <person name="Wagner G."/>
            <person name="Gerber A."/>
            <person name="Zaha A."/>
            <person name="Thompson C."/>
            <person name="Bartholomeu D.C."/>
            <person name="Luckemeyer D.D."/>
            <person name="Bahia D."/>
            <person name="Loreto E."/>
            <person name="Prestes E.B."/>
            <person name="Lima F.M."/>
            <person name="Rodrigues-Luiz G."/>
            <person name="Vallejo G.A."/>
            <person name="Filho J.F."/>
            <person name="Monteiro K.M."/>
            <person name="Tyler K.M."/>
            <person name="de Almeida L.G."/>
            <person name="Ortiz M.F."/>
            <person name="Siervo M.A."/>
            <person name="de Moraes M.H."/>
            <person name="Cunha O.L."/>
            <person name="Mendonca-Neto R."/>
            <person name="Silva R."/>
            <person name="Teixeira S.M."/>
            <person name="Murta S.M."/>
            <person name="Sincero T.C."/>
            <person name="Mendes T.A."/>
            <person name="Urmenyi T.P."/>
            <person name="Silva V.G."/>
            <person name="da Rocha W.D."/>
            <person name="Andersson B."/>
            <person name="Romanha A.J."/>
            <person name="Steindel M."/>
            <person name="de Vasconcelos A.T."/>
            <person name="Grisard E.C."/>
        </authorList>
    </citation>
    <scope>NUCLEOTIDE SEQUENCE [LARGE SCALE GENOMIC DNA]</scope>
    <source>
        <strain evidence="1 2">SC58</strain>
    </source>
</reference>
<protein>
    <recommendedName>
        <fullName evidence="3">Haloacid dehalogenase-like hydrolase</fullName>
    </recommendedName>
</protein>
<dbReference type="Proteomes" id="UP000031737">
    <property type="component" value="Unassembled WGS sequence"/>
</dbReference>
<dbReference type="AlphaFoldDB" id="A0A061J1H7"/>
<dbReference type="InterPro" id="IPR051828">
    <property type="entry name" value="HAD-like_hydrolase_domain"/>
</dbReference>
<comment type="caution">
    <text evidence="1">The sequence shown here is derived from an EMBL/GenBank/DDBJ whole genome shotgun (WGS) entry which is preliminary data.</text>
</comment>
<keyword evidence="2" id="KW-1185">Reference proteome</keyword>
<accession>A0A061J1H7</accession>
<dbReference type="OrthoDB" id="270674at2759"/>
<evidence type="ECO:0000313" key="1">
    <source>
        <dbReference type="EMBL" id="ESL07976.1"/>
    </source>
</evidence>
<organism evidence="1 2">
    <name type="scientific">Trypanosoma rangeli SC58</name>
    <dbReference type="NCBI Taxonomy" id="429131"/>
    <lineage>
        <taxon>Eukaryota</taxon>
        <taxon>Discoba</taxon>
        <taxon>Euglenozoa</taxon>
        <taxon>Kinetoplastea</taxon>
        <taxon>Metakinetoplastina</taxon>
        <taxon>Trypanosomatida</taxon>
        <taxon>Trypanosomatidae</taxon>
        <taxon>Trypanosoma</taxon>
        <taxon>Herpetosoma</taxon>
    </lineage>
</organism>
<name>A0A061J1H7_TRYRA</name>
<dbReference type="Pfam" id="PF00702">
    <property type="entry name" value="Hydrolase"/>
    <property type="match status" value="1"/>
</dbReference>